<protein>
    <submittedName>
        <fullName evidence="1">Uncharacterized protein</fullName>
    </submittedName>
</protein>
<sequence>MSERVCMDCGGPMELAYPRASSDMAWAHATREDAELCTRDRSLRPWPQPEPLSGGTYETLSIWLKEG</sequence>
<name>A0A3G2KHA9_9CAUD</name>
<dbReference type="KEGG" id="vg:60330745"/>
<reference evidence="1 2" key="1">
    <citation type="submission" date="2018-09" db="EMBL/GenBank/DDBJ databases">
        <authorList>
            <person name="Abasin M."/>
            <person name="Acevedo C."/>
            <person name="Beuttell H."/>
            <person name="Braziel B."/>
            <person name="Cianne J."/>
            <person name="Civana A."/>
            <person name="Cortez C."/>
            <person name="Desai A."/>
            <person name="Fetter K."/>
            <person name="Fortunato C."/>
            <person name="Hayes C."/>
            <person name="Leyva D."/>
            <person name="Moreno J."/>
            <person name="Morgan J."/>
            <person name="Nicholas D."/>
            <person name="Penrose T."/>
            <person name="Sabuji R."/>
            <person name="Saffomilla W."/>
            <person name="Sweeney G."/>
            <person name="Wiggins K."/>
            <person name="Wilse K."/>
            <person name="Wyrostek V."/>
            <person name="McMahon J."/>
            <person name="Douthitt C."/>
            <person name="Wiersma-Koch H."/>
            <person name="D'Elia T."/>
            <person name="Garlena R.A."/>
            <person name="Russell D.A."/>
            <person name="Pope W.H."/>
            <person name="Jacobs-Sera D."/>
            <person name="Hatfull G.F."/>
        </authorList>
    </citation>
    <scope>NUCLEOTIDE SEQUENCE [LARGE SCALE GENOMIC DNA]</scope>
</reference>
<dbReference type="Proteomes" id="UP000272633">
    <property type="component" value="Genome"/>
</dbReference>
<dbReference type="Pfam" id="PF24184">
    <property type="entry name" value="Phage_zn_bind_5"/>
    <property type="match status" value="1"/>
</dbReference>
<evidence type="ECO:0000313" key="1">
    <source>
        <dbReference type="EMBL" id="AYN58347.1"/>
    </source>
</evidence>
<dbReference type="GeneID" id="60330745"/>
<keyword evidence="2" id="KW-1185">Reference proteome</keyword>
<organism evidence="1 2">
    <name type="scientific">Mycobacterium phage Lizziana</name>
    <dbReference type="NCBI Taxonomy" id="2419980"/>
    <lineage>
        <taxon>Viruses</taxon>
        <taxon>Duplodnaviria</taxon>
        <taxon>Heunggongvirae</taxon>
        <taxon>Uroviricota</taxon>
        <taxon>Caudoviricetes</taxon>
        <taxon>Gracegardnervirinae</taxon>
        <taxon>Cheoctovirus</taxon>
        <taxon>Cheoctovirus lizziana</taxon>
    </lineage>
</organism>
<dbReference type="EMBL" id="MH834617">
    <property type="protein sequence ID" value="AYN58347.1"/>
    <property type="molecule type" value="Genomic_DNA"/>
</dbReference>
<accession>A0A3G2KHA9</accession>
<dbReference type="InterPro" id="IPR057392">
    <property type="entry name" value="Zn-bd_phage_5"/>
</dbReference>
<gene>
    <name evidence="1" type="primary">44</name>
    <name evidence="1" type="ORF">SEA_LIZZIANA_44</name>
</gene>
<evidence type="ECO:0000313" key="2">
    <source>
        <dbReference type="Proteomes" id="UP000272633"/>
    </source>
</evidence>
<proteinExistence type="predicted"/>
<dbReference type="RefSeq" id="YP_009959204.1">
    <property type="nucleotide sequence ID" value="NC_051678.1"/>
</dbReference>